<evidence type="ECO:0000256" key="1">
    <source>
        <dbReference type="SAM" id="SignalP"/>
    </source>
</evidence>
<gene>
    <name evidence="2" type="ORF">VFH_I254280</name>
</gene>
<dbReference type="EMBL" id="OX451736">
    <property type="protein sequence ID" value="CAI8586430.1"/>
    <property type="molecule type" value="Genomic_DNA"/>
</dbReference>
<protein>
    <recommendedName>
        <fullName evidence="4">Nodule-specific Glycine Rich Peptide</fullName>
    </recommendedName>
</protein>
<evidence type="ECO:0000313" key="3">
    <source>
        <dbReference type="Proteomes" id="UP001157006"/>
    </source>
</evidence>
<dbReference type="AlphaFoldDB" id="A0AAV0YK72"/>
<organism evidence="2 3">
    <name type="scientific">Vicia faba</name>
    <name type="common">Broad bean</name>
    <name type="synonym">Faba vulgaris</name>
    <dbReference type="NCBI Taxonomy" id="3906"/>
    <lineage>
        <taxon>Eukaryota</taxon>
        <taxon>Viridiplantae</taxon>
        <taxon>Streptophyta</taxon>
        <taxon>Embryophyta</taxon>
        <taxon>Tracheophyta</taxon>
        <taxon>Spermatophyta</taxon>
        <taxon>Magnoliopsida</taxon>
        <taxon>eudicotyledons</taxon>
        <taxon>Gunneridae</taxon>
        <taxon>Pentapetalae</taxon>
        <taxon>rosids</taxon>
        <taxon>fabids</taxon>
        <taxon>Fabales</taxon>
        <taxon>Fabaceae</taxon>
        <taxon>Papilionoideae</taxon>
        <taxon>50 kb inversion clade</taxon>
        <taxon>NPAAA clade</taxon>
        <taxon>Hologalegina</taxon>
        <taxon>IRL clade</taxon>
        <taxon>Fabeae</taxon>
        <taxon>Vicia</taxon>
    </lineage>
</organism>
<accession>A0AAV0YK72</accession>
<sequence length="122" mass="13448">MKTKLSIFLCYALLLVFVVKAMPFEVRKQDGETKESKTNIRINGYVHNPVKCKIWKGFINYFQGRKVDDSGNVIKFPSGGRSGYGGKTINFPEGGKGGVGRNIIIFPRVEEESDDGKVGDGG</sequence>
<keyword evidence="3" id="KW-1185">Reference proteome</keyword>
<proteinExistence type="predicted"/>
<keyword evidence="1" id="KW-0732">Signal</keyword>
<feature type="chain" id="PRO_5043729284" description="Nodule-specific Glycine Rich Peptide" evidence="1">
    <location>
        <begin position="22"/>
        <end position="122"/>
    </location>
</feature>
<evidence type="ECO:0000313" key="2">
    <source>
        <dbReference type="EMBL" id="CAI8586430.1"/>
    </source>
</evidence>
<feature type="signal peptide" evidence="1">
    <location>
        <begin position="1"/>
        <end position="21"/>
    </location>
</feature>
<evidence type="ECO:0008006" key="4">
    <source>
        <dbReference type="Google" id="ProtNLM"/>
    </source>
</evidence>
<dbReference type="Proteomes" id="UP001157006">
    <property type="component" value="Chromosome 1L"/>
</dbReference>
<name>A0AAV0YK72_VICFA</name>
<reference evidence="2 3" key="1">
    <citation type="submission" date="2023-01" db="EMBL/GenBank/DDBJ databases">
        <authorList>
            <person name="Kreplak J."/>
        </authorList>
    </citation>
    <scope>NUCLEOTIDE SEQUENCE [LARGE SCALE GENOMIC DNA]</scope>
</reference>